<feature type="transmembrane region" description="Helical" evidence="8">
    <location>
        <begin position="415"/>
        <end position="439"/>
    </location>
</feature>
<keyword evidence="5 8" id="KW-1133">Transmembrane helix</keyword>
<feature type="transmembrane region" description="Helical" evidence="8">
    <location>
        <begin position="101"/>
        <end position="130"/>
    </location>
</feature>
<dbReference type="NCBIfam" id="TIGR00791">
    <property type="entry name" value="gntP"/>
    <property type="match status" value="1"/>
</dbReference>
<dbReference type="Proteomes" id="UP000283523">
    <property type="component" value="Unassembled WGS sequence"/>
</dbReference>
<dbReference type="PANTHER" id="PTHR30354:SF22">
    <property type="entry name" value="HIGH-AFFINITY GLUCONATE TRANSPORTER"/>
    <property type="match status" value="1"/>
</dbReference>
<evidence type="ECO:0000256" key="2">
    <source>
        <dbReference type="ARBA" id="ARBA00022448"/>
    </source>
</evidence>
<accession>A0A418LXI9</accession>
<evidence type="ECO:0000256" key="1">
    <source>
        <dbReference type="ARBA" id="ARBA00004651"/>
    </source>
</evidence>
<evidence type="ECO:0008006" key="11">
    <source>
        <dbReference type="Google" id="ProtNLM"/>
    </source>
</evidence>
<feature type="transmembrane region" description="Helical" evidence="8">
    <location>
        <begin position="355"/>
        <end position="374"/>
    </location>
</feature>
<comment type="caution">
    <text evidence="9">The sequence shown here is derived from an EMBL/GenBank/DDBJ whole genome shotgun (WGS) entry which is preliminary data.</text>
</comment>
<feature type="transmembrane region" description="Helical" evidence="8">
    <location>
        <begin position="380"/>
        <end position="403"/>
    </location>
</feature>
<evidence type="ECO:0000313" key="10">
    <source>
        <dbReference type="Proteomes" id="UP000283523"/>
    </source>
</evidence>
<feature type="transmembrane region" description="Helical" evidence="8">
    <location>
        <begin position="137"/>
        <end position="155"/>
    </location>
</feature>
<feature type="transmembrane region" description="Helical" evidence="8">
    <location>
        <begin position="263"/>
        <end position="280"/>
    </location>
</feature>
<dbReference type="EMBL" id="QXED01000014">
    <property type="protein sequence ID" value="RIV17977.1"/>
    <property type="molecule type" value="Genomic_DNA"/>
</dbReference>
<dbReference type="PIRSF" id="PIRSF002746">
    <property type="entry name" value="Gluconate_transporter"/>
    <property type="match status" value="1"/>
</dbReference>
<evidence type="ECO:0000256" key="5">
    <source>
        <dbReference type="ARBA" id="ARBA00022989"/>
    </source>
</evidence>
<protein>
    <recommendedName>
        <fullName evidence="11">Gluconate transporter</fullName>
    </recommendedName>
</protein>
<dbReference type="AlphaFoldDB" id="A0A418LXI9"/>
<evidence type="ECO:0000256" key="7">
    <source>
        <dbReference type="ARBA" id="ARBA00049663"/>
    </source>
</evidence>
<keyword evidence="10" id="KW-1185">Reference proteome</keyword>
<feature type="transmembrane region" description="Helical" evidence="8">
    <location>
        <begin position="219"/>
        <end position="243"/>
    </location>
</feature>
<dbReference type="GO" id="GO:0005886">
    <property type="term" value="C:plasma membrane"/>
    <property type="evidence" value="ECO:0007669"/>
    <property type="project" value="UniProtKB-SubCell"/>
</dbReference>
<evidence type="ECO:0000256" key="3">
    <source>
        <dbReference type="ARBA" id="ARBA00022475"/>
    </source>
</evidence>
<dbReference type="OrthoDB" id="9787129at2"/>
<evidence type="ECO:0000256" key="6">
    <source>
        <dbReference type="ARBA" id="ARBA00023136"/>
    </source>
</evidence>
<evidence type="ECO:0000313" key="9">
    <source>
        <dbReference type="EMBL" id="RIV17977.1"/>
    </source>
</evidence>
<feature type="transmembrane region" description="Helical" evidence="8">
    <location>
        <begin position="6"/>
        <end position="39"/>
    </location>
</feature>
<comment type="similarity">
    <text evidence="7">Belongs to the GntP permease family.</text>
</comment>
<dbReference type="InterPro" id="IPR003474">
    <property type="entry name" value="Glcn_transporter"/>
</dbReference>
<keyword evidence="4 8" id="KW-0812">Transmembrane</keyword>
<organism evidence="9 10">
    <name type="scientific">Fibrisoma montanum</name>
    <dbReference type="NCBI Taxonomy" id="2305895"/>
    <lineage>
        <taxon>Bacteria</taxon>
        <taxon>Pseudomonadati</taxon>
        <taxon>Bacteroidota</taxon>
        <taxon>Cytophagia</taxon>
        <taxon>Cytophagales</taxon>
        <taxon>Spirosomataceae</taxon>
        <taxon>Fibrisoma</taxon>
    </lineage>
</organism>
<name>A0A418LXI9_9BACT</name>
<comment type="subcellular location">
    <subcellularLocation>
        <location evidence="1">Cell membrane</location>
        <topology evidence="1">Multi-pass membrane protein</topology>
    </subcellularLocation>
</comment>
<gene>
    <name evidence="9" type="ORF">DYU11_30180</name>
</gene>
<keyword evidence="2" id="KW-0813">Transport</keyword>
<keyword evidence="6 8" id="KW-0472">Membrane</keyword>
<evidence type="ECO:0000256" key="8">
    <source>
        <dbReference type="SAM" id="Phobius"/>
    </source>
</evidence>
<dbReference type="GO" id="GO:0015128">
    <property type="term" value="F:gluconate transmembrane transporter activity"/>
    <property type="evidence" value="ECO:0007669"/>
    <property type="project" value="InterPro"/>
</dbReference>
<dbReference type="Pfam" id="PF02447">
    <property type="entry name" value="GntP_permease"/>
    <property type="match status" value="1"/>
</dbReference>
<evidence type="ECO:0000256" key="4">
    <source>
        <dbReference type="ARBA" id="ARBA00022692"/>
    </source>
</evidence>
<proteinExistence type="inferred from homology"/>
<keyword evidence="3" id="KW-1003">Cell membrane</keyword>
<feature type="transmembrane region" description="Helical" evidence="8">
    <location>
        <begin position="51"/>
        <end position="72"/>
    </location>
</feature>
<sequence length="440" mass="45866">MAALLIVTGGIVGLLFLMVFLRLNAFLALIITSLMVGVAEGMAPVDALKSVQSGVGSTLSSIALILAFGAMLGKIVEDSGAAQRITFGLIGLFGQKRLQGALLLTGFVVGLPMIYNAGFLVLIPLVYTLASATRLPLLYVGIPMSASLSVAHGLLPPHPAPTSVAALYHADVNLTLVYGIVLAIPAIGLSGLWFSRLFKHSTAEIPSRFFTYQPKPDAELPPIGVSLLCTLLPVFLMIVSAILDLLLTKDSPLTQAAHFLGDPTIALGLAVLLSCWLLGTRRGRTMAEMMDLAGTGVSSVAMVLLIIAGGGAFKQVLLDSGVGETIKQVSAGLSLSPLLLAWSVAALLRLALGSATVAAITSAGIVLPVLGAAPSVKPELLVLASGAGSLMFSHVNDIGFWMFKEYFNLNLRQTFFSWTVMETIVAVVGLLGSIGLSYVV</sequence>
<dbReference type="RefSeq" id="WP_119671477.1">
    <property type="nucleotide sequence ID" value="NZ_QXED01000014.1"/>
</dbReference>
<reference evidence="9 10" key="1">
    <citation type="submission" date="2018-08" db="EMBL/GenBank/DDBJ databases">
        <title>Fibrisoma montanum sp. nov., isolated from Danxia mountain soil.</title>
        <authorList>
            <person name="Huang Y."/>
        </authorList>
    </citation>
    <scope>NUCLEOTIDE SEQUENCE [LARGE SCALE GENOMIC DNA]</scope>
    <source>
        <strain evidence="9 10">HYT19</strain>
    </source>
</reference>
<feature type="transmembrane region" description="Helical" evidence="8">
    <location>
        <begin position="175"/>
        <end position="198"/>
    </location>
</feature>
<feature type="transmembrane region" description="Helical" evidence="8">
    <location>
        <begin position="292"/>
        <end position="313"/>
    </location>
</feature>
<dbReference type="PANTHER" id="PTHR30354">
    <property type="entry name" value="GNT FAMILY GLUCONATE TRANSPORTER"/>
    <property type="match status" value="1"/>
</dbReference>